<name>A0ABR7QAJ4_9FLAO</name>
<proteinExistence type="predicted"/>
<comment type="caution">
    <text evidence="2">The sequence shown here is derived from an EMBL/GenBank/DDBJ whole genome shotgun (WGS) entry which is preliminary data.</text>
</comment>
<evidence type="ECO:0000259" key="1">
    <source>
        <dbReference type="Pfam" id="PF14243"/>
    </source>
</evidence>
<dbReference type="EMBL" id="JACGWS010000007">
    <property type="protein sequence ID" value="MBC8755594.1"/>
    <property type="molecule type" value="Genomic_DNA"/>
</dbReference>
<accession>A0ABR7QAJ4</accession>
<gene>
    <name evidence="2" type="ORF">H2O64_13030</name>
</gene>
<evidence type="ECO:0000313" key="2">
    <source>
        <dbReference type="EMBL" id="MBC8755594.1"/>
    </source>
</evidence>
<organism evidence="2 3">
    <name type="scientific">Kordia aestuariivivens</name>
    <dbReference type="NCBI Taxonomy" id="2759037"/>
    <lineage>
        <taxon>Bacteria</taxon>
        <taxon>Pseudomonadati</taxon>
        <taxon>Bacteroidota</taxon>
        <taxon>Flavobacteriia</taxon>
        <taxon>Flavobacteriales</taxon>
        <taxon>Flavobacteriaceae</taxon>
        <taxon>Kordia</taxon>
    </lineage>
</organism>
<feature type="domain" description="ATP-grasp" evidence="1">
    <location>
        <begin position="111"/>
        <end position="253"/>
    </location>
</feature>
<dbReference type="RefSeq" id="WP_187562641.1">
    <property type="nucleotide sequence ID" value="NZ_JACGWS010000007.1"/>
</dbReference>
<dbReference type="InterPro" id="IPR025643">
    <property type="entry name" value="R2K_3"/>
</dbReference>
<dbReference type="Pfam" id="PF14243">
    <property type="entry name" value="R2K_3"/>
    <property type="match status" value="1"/>
</dbReference>
<dbReference type="Proteomes" id="UP000619238">
    <property type="component" value="Unassembled WGS sequence"/>
</dbReference>
<keyword evidence="3" id="KW-1185">Reference proteome</keyword>
<evidence type="ECO:0000313" key="3">
    <source>
        <dbReference type="Proteomes" id="UP000619238"/>
    </source>
</evidence>
<sequence>MLFLVQSNIYSDPDHDRIFEALNDLNIPYEAIELNSETEAITVQSSRTDVFVYGSVKLARLAKTNTHWSPGSFYGGNHQYKIYAEYYKENLLNYDVEIFKFKDTITWKPSEQKFIKPYKDAKIFTGKVFTELKWTDFVQHSLENPRTPLLNSESLIQASIPKEIYKEARLWIVGGQIVASVYYKFNGDVVFEAEVAEEGIVFAKKMIQIYEVAEAFVMDICLTNYGWKIVEINCVNSAGFYPNLNVQSLVKALNIYFSN</sequence>
<protein>
    <submittedName>
        <fullName evidence="2">ATP-grasp domain-containing protein</fullName>
    </submittedName>
</protein>
<reference evidence="2 3" key="1">
    <citation type="submission" date="2020-07" db="EMBL/GenBank/DDBJ databases">
        <title>Description of Kordia aestuariivivens sp. nov., isolated from a tidal flat.</title>
        <authorList>
            <person name="Park S."/>
            <person name="Yoon J.-H."/>
        </authorList>
    </citation>
    <scope>NUCLEOTIDE SEQUENCE [LARGE SCALE GENOMIC DNA]</scope>
    <source>
        <strain evidence="2 3">YSTF-M3</strain>
    </source>
</reference>